<feature type="region of interest" description="Disordered" evidence="1">
    <location>
        <begin position="1"/>
        <end position="35"/>
    </location>
</feature>
<dbReference type="RefSeq" id="WP_303551035.1">
    <property type="nucleotide sequence ID" value="NZ_JAUOPG010000008.1"/>
</dbReference>
<reference evidence="3" key="1">
    <citation type="submission" date="2023-07" db="EMBL/GenBank/DDBJ databases">
        <title>Genome content predicts the carbon catabolic preferences of heterotrophic bacteria.</title>
        <authorList>
            <person name="Gralka M."/>
        </authorList>
    </citation>
    <scope>NUCLEOTIDE SEQUENCE</scope>
    <source>
        <strain evidence="3">I2M16</strain>
    </source>
</reference>
<comment type="caution">
    <text evidence="3">The sequence shown here is derived from an EMBL/GenBank/DDBJ whole genome shotgun (WGS) entry which is preliminary data.</text>
</comment>
<feature type="domain" description="Peptidase S8/S53" evidence="2">
    <location>
        <begin position="345"/>
        <end position="698"/>
    </location>
</feature>
<dbReference type="InterPro" id="IPR000209">
    <property type="entry name" value="Peptidase_S8/S53_dom"/>
</dbReference>
<dbReference type="InterPro" id="IPR034074">
    <property type="entry name" value="Y4bN_pept_dom"/>
</dbReference>
<dbReference type="SUPFAM" id="SSF52743">
    <property type="entry name" value="Subtilisin-like"/>
    <property type="match status" value="1"/>
</dbReference>
<evidence type="ECO:0000256" key="1">
    <source>
        <dbReference type="SAM" id="MobiDB-lite"/>
    </source>
</evidence>
<proteinExistence type="predicted"/>
<dbReference type="Gene3D" id="3.40.50.200">
    <property type="entry name" value="Peptidase S8/S53 domain"/>
    <property type="match status" value="1"/>
</dbReference>
<dbReference type="Pfam" id="PF00082">
    <property type="entry name" value="Peptidase_S8"/>
    <property type="match status" value="1"/>
</dbReference>
<dbReference type="AlphaFoldDB" id="A0AAW7XJD3"/>
<name>A0AAW7XJD3_9GAMM</name>
<evidence type="ECO:0000259" key="2">
    <source>
        <dbReference type="Pfam" id="PF00082"/>
    </source>
</evidence>
<sequence>MSRHHLLLLPSPDSTSTARRGGGGGNNALPTPSRQIERLNPALSRLELAIDNRRLELRDSAQGVEPEYTLVLETIGTVAEFYNAAKRIPGLEWLGEYEIRNIQPDDDFYDSSNRDKPLNGQVMMMLSDRRAIDQLLSLWRRYGDDENMRFPSGLAKCKHLFRQLKDIRLWGVQDRLEHTGILEDWRFRLEDAADDEVIRFEAELWFRNDLNVRAQTEARLRELVGNLGGHFVSSCCIEGIRYHSALLELPIEQIHLILDDRSIELVKCDNVMLFRPLGQMTIEPLWDDTEEDYDSDSIPHDDDINEFEEVALAPDSRPVVALFDGLPVTNHRALLSRLIVDDPDDFESNYPVTNRVHGTAMASLICNGDLAVGGNVIATPLYVRPIFKPNSLLNLETIPDSVLPLDLIHRAVRRLFEGEGDEPAVAPTVKVINLSVGDPTVHFTSSISPFARLLDWLSHRYNVLFIVSAGNHAQDISVPGMTARDFRQLPDDHKARETIKAVQADTWNRKMLSPAESINSITVGAINSDSSVVPVAQMGGKYDIYLGEEMPAFYSAHGIGYGRSMKPDILVEGGRMLLNEPIASNAVLRPLNYKAIPGHKVPAPNDSGDLSYSVHIRGTSNSAALTSRACAQLWEVMVEIFNSNDKLNELNRYGAQLLKALTVHGASWGAMFERLSGYLELSDTRKLKLAMSQMLGYGKPDFDRAMYCLDNRATVLGYGALEHDEAHLFKLPIPEGLGGVDTWRRLTVTLAWMAKPCSEYIKYRDSALWFTVEGENELTSRPKSAYDWQMVRKGTLQHEVFEGENLVVLAQEDRTIHIKVSCKSDAMDIEEPVKYGLAITLEVADGTTVNLYQEVQQGIELQVQQRARTQVQV</sequence>
<accession>A0AAW7XJD3</accession>
<dbReference type="CDD" id="cd04847">
    <property type="entry name" value="Peptidases_S8_Subtilisin_like_2"/>
    <property type="match status" value="1"/>
</dbReference>
<dbReference type="InterPro" id="IPR036852">
    <property type="entry name" value="Peptidase_S8/S53_dom_sf"/>
</dbReference>
<dbReference type="EMBL" id="JAUOPG010000008">
    <property type="protein sequence ID" value="MDO6454394.1"/>
    <property type="molecule type" value="Genomic_DNA"/>
</dbReference>
<evidence type="ECO:0000313" key="4">
    <source>
        <dbReference type="Proteomes" id="UP001169862"/>
    </source>
</evidence>
<gene>
    <name evidence="3" type="ORF">Q4490_12540</name>
</gene>
<protein>
    <submittedName>
        <fullName evidence="3">S8 family peptidase</fullName>
    </submittedName>
</protein>
<dbReference type="GO" id="GO:0006508">
    <property type="term" value="P:proteolysis"/>
    <property type="evidence" value="ECO:0007669"/>
    <property type="project" value="InterPro"/>
</dbReference>
<evidence type="ECO:0000313" key="3">
    <source>
        <dbReference type="EMBL" id="MDO6454394.1"/>
    </source>
</evidence>
<dbReference type="GO" id="GO:0004252">
    <property type="term" value="F:serine-type endopeptidase activity"/>
    <property type="evidence" value="ECO:0007669"/>
    <property type="project" value="InterPro"/>
</dbReference>
<dbReference type="Proteomes" id="UP001169862">
    <property type="component" value="Unassembled WGS sequence"/>
</dbReference>
<organism evidence="3 4">
    <name type="scientific">Neptunomonas phycophila</name>
    <dbReference type="NCBI Taxonomy" id="1572645"/>
    <lineage>
        <taxon>Bacteria</taxon>
        <taxon>Pseudomonadati</taxon>
        <taxon>Pseudomonadota</taxon>
        <taxon>Gammaproteobacteria</taxon>
        <taxon>Oceanospirillales</taxon>
        <taxon>Oceanospirillaceae</taxon>
        <taxon>Neptunomonas</taxon>
    </lineage>
</organism>